<feature type="domain" description="RNase H type-1" evidence="1">
    <location>
        <begin position="96"/>
        <end position="217"/>
    </location>
</feature>
<name>A0A7J9D339_GOSGO</name>
<dbReference type="InterPro" id="IPR044730">
    <property type="entry name" value="RNase_H-like_dom_plant"/>
</dbReference>
<accession>A0A7J9D339</accession>
<dbReference type="Proteomes" id="UP000593579">
    <property type="component" value="Unassembled WGS sequence"/>
</dbReference>
<dbReference type="AlphaFoldDB" id="A0A7J9D339"/>
<dbReference type="CDD" id="cd06222">
    <property type="entry name" value="RNase_H_like"/>
    <property type="match status" value="1"/>
</dbReference>
<reference evidence="2 3" key="1">
    <citation type="journal article" date="2019" name="Genome Biol. Evol.">
        <title>Insights into the evolution of the New World diploid cottons (Gossypium, subgenus Houzingenia) based on genome sequencing.</title>
        <authorList>
            <person name="Grover C.E."/>
            <person name="Arick M.A. 2nd"/>
            <person name="Thrash A."/>
            <person name="Conover J.L."/>
            <person name="Sanders W.S."/>
            <person name="Peterson D.G."/>
            <person name="Frelichowski J.E."/>
            <person name="Scheffler J.A."/>
            <person name="Scheffler B.E."/>
            <person name="Wendel J.F."/>
        </authorList>
    </citation>
    <scope>NUCLEOTIDE SEQUENCE [LARGE SCALE GENOMIC DNA]</scope>
    <source>
        <strain evidence="2">5</strain>
        <tissue evidence="2">Leaf</tissue>
    </source>
</reference>
<dbReference type="PANTHER" id="PTHR47074">
    <property type="entry name" value="BNAC02G40300D PROTEIN"/>
    <property type="match status" value="1"/>
</dbReference>
<dbReference type="InterPro" id="IPR002156">
    <property type="entry name" value="RNaseH_domain"/>
</dbReference>
<dbReference type="InterPro" id="IPR036397">
    <property type="entry name" value="RNaseH_sf"/>
</dbReference>
<dbReference type="Pfam" id="PF13456">
    <property type="entry name" value="RVT_3"/>
    <property type="match status" value="1"/>
</dbReference>
<comment type="caution">
    <text evidence="2">The sequence shown here is derived from an EMBL/GenBank/DDBJ whole genome shotgun (WGS) entry which is preliminary data.</text>
</comment>
<evidence type="ECO:0000313" key="2">
    <source>
        <dbReference type="EMBL" id="MBA0755152.1"/>
    </source>
</evidence>
<sequence>MLVWKYEGSGEYTVKSGSLCEEAVCPLCKVELENSEHLLWSCGVLQGVKFSMPKLLGFIRGYEQDLCLVHENLRPFPGSMVKELWRPPDYGIIKLNFDASFIQAKKLATTAVLARDYKGEIVGAETYLFEDVVDAFVAEARGCERALIFTRMMCFRWLVVEGDSLSAIKNIKKKEEDKSVLRPITHHIHQLELLFDEVTNNFVPCAVNDAAHVLAQEGRRRRVCRNWTEGVPDSVRIVVVKDRLVWNQRI</sequence>
<dbReference type="SUPFAM" id="SSF53098">
    <property type="entry name" value="Ribonuclease H-like"/>
    <property type="match status" value="1"/>
</dbReference>
<dbReference type="PANTHER" id="PTHR47074:SF61">
    <property type="entry name" value="RNASE H TYPE-1 DOMAIN-CONTAINING PROTEIN"/>
    <property type="match status" value="1"/>
</dbReference>
<dbReference type="EMBL" id="JABEZY010267902">
    <property type="protein sequence ID" value="MBA0755152.1"/>
    <property type="molecule type" value="Genomic_DNA"/>
</dbReference>
<organism evidence="2 3">
    <name type="scientific">Gossypium gossypioides</name>
    <name type="common">Mexican cotton</name>
    <name type="synonym">Selera gossypioides</name>
    <dbReference type="NCBI Taxonomy" id="34282"/>
    <lineage>
        <taxon>Eukaryota</taxon>
        <taxon>Viridiplantae</taxon>
        <taxon>Streptophyta</taxon>
        <taxon>Embryophyta</taxon>
        <taxon>Tracheophyta</taxon>
        <taxon>Spermatophyta</taxon>
        <taxon>Magnoliopsida</taxon>
        <taxon>eudicotyledons</taxon>
        <taxon>Gunneridae</taxon>
        <taxon>Pentapetalae</taxon>
        <taxon>rosids</taxon>
        <taxon>malvids</taxon>
        <taxon>Malvales</taxon>
        <taxon>Malvaceae</taxon>
        <taxon>Malvoideae</taxon>
        <taxon>Gossypium</taxon>
    </lineage>
</organism>
<dbReference type="GO" id="GO:0004523">
    <property type="term" value="F:RNA-DNA hybrid ribonuclease activity"/>
    <property type="evidence" value="ECO:0007669"/>
    <property type="project" value="InterPro"/>
</dbReference>
<dbReference type="InterPro" id="IPR052929">
    <property type="entry name" value="RNase_H-like_EbsB-rel"/>
</dbReference>
<keyword evidence="3" id="KW-1185">Reference proteome</keyword>
<dbReference type="OrthoDB" id="1935929at2759"/>
<gene>
    <name evidence="2" type="ORF">Gogos_021660</name>
</gene>
<evidence type="ECO:0000259" key="1">
    <source>
        <dbReference type="Pfam" id="PF13456"/>
    </source>
</evidence>
<proteinExistence type="predicted"/>
<protein>
    <recommendedName>
        <fullName evidence="1">RNase H type-1 domain-containing protein</fullName>
    </recommendedName>
</protein>
<dbReference type="InterPro" id="IPR012337">
    <property type="entry name" value="RNaseH-like_sf"/>
</dbReference>
<evidence type="ECO:0000313" key="3">
    <source>
        <dbReference type="Proteomes" id="UP000593579"/>
    </source>
</evidence>
<dbReference type="Gene3D" id="3.30.420.10">
    <property type="entry name" value="Ribonuclease H-like superfamily/Ribonuclease H"/>
    <property type="match status" value="1"/>
</dbReference>
<dbReference type="GO" id="GO:0003676">
    <property type="term" value="F:nucleic acid binding"/>
    <property type="evidence" value="ECO:0007669"/>
    <property type="project" value="InterPro"/>
</dbReference>